<dbReference type="EMBL" id="JPRM01000005">
    <property type="protein sequence ID" value="KFF18811.1"/>
    <property type="molecule type" value="Genomic_DNA"/>
</dbReference>
<dbReference type="RefSeq" id="WP_035619314.1">
    <property type="nucleotide sequence ID" value="NZ_JBEWQG010000002.1"/>
</dbReference>
<feature type="signal peptide" evidence="1">
    <location>
        <begin position="1"/>
        <end position="21"/>
    </location>
</feature>
<protein>
    <recommendedName>
        <fullName evidence="6">DUF4595 domain-containing protein</fullName>
    </recommendedName>
</protein>
<evidence type="ECO:0000313" key="4">
    <source>
        <dbReference type="Proteomes" id="UP000028712"/>
    </source>
</evidence>
<reference evidence="3 5" key="2">
    <citation type="submission" date="2016-11" db="EMBL/GenBank/DDBJ databases">
        <title>Whole genomes of Flavobacteriaceae.</title>
        <authorList>
            <person name="Stine C."/>
            <person name="Li C."/>
            <person name="Tadesse D."/>
        </authorList>
    </citation>
    <scope>NUCLEOTIDE SEQUENCE [LARGE SCALE GENOMIC DNA]</scope>
    <source>
        <strain evidence="3 5">ATCC 29551</strain>
    </source>
</reference>
<proteinExistence type="predicted"/>
<sequence length="274" mass="30741">MKKFLCLFGAMALTLASCSSDDNNDDAVNSVDVILPKMVKYTDIDYPAENSSKTIIYNGNKLVSVSNEGLRADYTYEGNFIVKEITYNIVNGKDSKRYEISYKYSDGKLASTSAIENFTAEFPYGQYNRRYVYTHSVDGTVTKESYSTNSQTGIEEKSNYSELLTFVNGNLVKMVETDISPSGNYVRTSIYEYDTKNSPLKNVLGFNLLLDEDLSSANNLVKHTYSSVYGTDSQISGPYTYITSYEYNADGYPTKVVLYKQGGTSVNEINEYTY</sequence>
<keyword evidence="1" id="KW-0732">Signal</keyword>
<comment type="caution">
    <text evidence="2">The sequence shown here is derived from an EMBL/GenBank/DDBJ whole genome shotgun (WGS) entry which is preliminary data.</text>
</comment>
<evidence type="ECO:0000256" key="1">
    <source>
        <dbReference type="SAM" id="SignalP"/>
    </source>
</evidence>
<evidence type="ECO:0000313" key="2">
    <source>
        <dbReference type="EMBL" id="KFF18811.1"/>
    </source>
</evidence>
<dbReference type="AlphaFoldDB" id="A0A086AQ47"/>
<organism evidence="2 4">
    <name type="scientific">Flavobacterium hydatis</name>
    <name type="common">Cytophaga aquatilis</name>
    <dbReference type="NCBI Taxonomy" id="991"/>
    <lineage>
        <taxon>Bacteria</taxon>
        <taxon>Pseudomonadati</taxon>
        <taxon>Bacteroidota</taxon>
        <taxon>Flavobacteriia</taxon>
        <taxon>Flavobacteriales</taxon>
        <taxon>Flavobacteriaceae</taxon>
        <taxon>Flavobacterium</taxon>
    </lineage>
</organism>
<dbReference type="EMBL" id="MUGY01000032">
    <property type="protein sequence ID" value="OXA88774.1"/>
    <property type="molecule type" value="Genomic_DNA"/>
</dbReference>
<gene>
    <name evidence="3" type="ORF">B0A62_21255</name>
    <name evidence="2" type="ORF">IW20_04380</name>
</gene>
<dbReference type="Proteomes" id="UP000028712">
    <property type="component" value="Unassembled WGS sequence"/>
</dbReference>
<evidence type="ECO:0000313" key="5">
    <source>
        <dbReference type="Proteomes" id="UP000198424"/>
    </source>
</evidence>
<feature type="chain" id="PRO_5001803178" description="DUF4595 domain-containing protein" evidence="1">
    <location>
        <begin position="22"/>
        <end position="274"/>
    </location>
</feature>
<name>A0A086AQ47_FLAHY</name>
<evidence type="ECO:0000313" key="3">
    <source>
        <dbReference type="EMBL" id="OXA88774.1"/>
    </source>
</evidence>
<dbReference type="eggNOG" id="ENOG502ZEKX">
    <property type="taxonomic scope" value="Bacteria"/>
</dbReference>
<reference evidence="2 4" key="1">
    <citation type="submission" date="2014-07" db="EMBL/GenBank/DDBJ databases">
        <title>Genome of Flavobacterium hydatis DSM 2063.</title>
        <authorList>
            <person name="Pipes S.E."/>
            <person name="Stropko S.J."/>
            <person name="Newman J.D."/>
        </authorList>
    </citation>
    <scope>NUCLEOTIDE SEQUENCE [LARGE SCALE GENOMIC DNA]</scope>
    <source>
        <strain evidence="2 4">DSM 2063</strain>
    </source>
</reference>
<dbReference type="STRING" id="991.IW20_04380"/>
<dbReference type="Proteomes" id="UP000198424">
    <property type="component" value="Unassembled WGS sequence"/>
</dbReference>
<dbReference type="PROSITE" id="PS51257">
    <property type="entry name" value="PROKAR_LIPOPROTEIN"/>
    <property type="match status" value="1"/>
</dbReference>
<keyword evidence="5" id="KW-1185">Reference proteome</keyword>
<accession>A0A086AQ47</accession>
<evidence type="ECO:0008006" key="6">
    <source>
        <dbReference type="Google" id="ProtNLM"/>
    </source>
</evidence>
<dbReference type="OrthoDB" id="1376969at2"/>